<reference evidence="2 3" key="1">
    <citation type="submission" date="2015-09" db="EMBL/GenBank/DDBJ databases">
        <title>Host preference determinants of Valsa canker pathogens revealed by comparative genomics.</title>
        <authorList>
            <person name="Yin Z."/>
            <person name="Huang L."/>
        </authorList>
    </citation>
    <scope>NUCLEOTIDE SEQUENCE [LARGE SCALE GENOMIC DNA]</scope>
    <source>
        <strain evidence="2 3">03-1</strain>
    </source>
</reference>
<dbReference type="Proteomes" id="UP000283895">
    <property type="component" value="Unassembled WGS sequence"/>
</dbReference>
<name>A0A423W4Q8_9PEZI</name>
<evidence type="ECO:0000313" key="2">
    <source>
        <dbReference type="EMBL" id="ROV98321.1"/>
    </source>
</evidence>
<feature type="region of interest" description="Disordered" evidence="1">
    <location>
        <begin position="121"/>
        <end position="141"/>
    </location>
</feature>
<dbReference type="EMBL" id="LKEA01000026">
    <property type="protein sequence ID" value="ROV98321.1"/>
    <property type="molecule type" value="Genomic_DNA"/>
</dbReference>
<sequence>MLIGLIVHSVGLLPRSWQGHFDVDKYEDKQGGTVNSTPEGAWYWLEANNADKRGSLGEEVAKAASGMELSTEEQEFLASLLQEMMVREPEERLSACDASRRIESAASLFSGEVAEDVQLVEDIPDAPPPSPPPPLESSDSE</sequence>
<evidence type="ECO:0000313" key="3">
    <source>
        <dbReference type="Proteomes" id="UP000283895"/>
    </source>
</evidence>
<accession>A0A423W4Q8</accession>
<keyword evidence="3" id="KW-1185">Reference proteome</keyword>
<dbReference type="OrthoDB" id="5979581at2759"/>
<comment type="caution">
    <text evidence="2">The sequence shown here is derived from an EMBL/GenBank/DDBJ whole genome shotgun (WGS) entry which is preliminary data.</text>
</comment>
<protein>
    <recommendedName>
        <fullName evidence="4">Protein kinase domain-containing protein</fullName>
    </recommendedName>
</protein>
<dbReference type="AlphaFoldDB" id="A0A423W4Q8"/>
<gene>
    <name evidence="2" type="ORF">VMCG_07189</name>
</gene>
<evidence type="ECO:0008006" key="4">
    <source>
        <dbReference type="Google" id="ProtNLM"/>
    </source>
</evidence>
<feature type="compositionally biased region" description="Pro residues" evidence="1">
    <location>
        <begin position="125"/>
        <end position="135"/>
    </location>
</feature>
<proteinExistence type="predicted"/>
<organism evidence="2 3">
    <name type="scientific">Cytospora schulzeri</name>
    <dbReference type="NCBI Taxonomy" id="448051"/>
    <lineage>
        <taxon>Eukaryota</taxon>
        <taxon>Fungi</taxon>
        <taxon>Dikarya</taxon>
        <taxon>Ascomycota</taxon>
        <taxon>Pezizomycotina</taxon>
        <taxon>Sordariomycetes</taxon>
        <taxon>Sordariomycetidae</taxon>
        <taxon>Diaporthales</taxon>
        <taxon>Cytosporaceae</taxon>
        <taxon>Cytospora</taxon>
    </lineage>
</organism>
<evidence type="ECO:0000256" key="1">
    <source>
        <dbReference type="SAM" id="MobiDB-lite"/>
    </source>
</evidence>